<evidence type="ECO:0000313" key="2">
    <source>
        <dbReference type="Proteomes" id="UP000828941"/>
    </source>
</evidence>
<accession>A0ACB9KNC5</accession>
<name>A0ACB9KNC5_BAUVA</name>
<comment type="caution">
    <text evidence="1">The sequence shown here is derived from an EMBL/GenBank/DDBJ whole genome shotgun (WGS) entry which is preliminary data.</text>
</comment>
<keyword evidence="2" id="KW-1185">Reference proteome</keyword>
<proteinExistence type="predicted"/>
<organism evidence="1 2">
    <name type="scientific">Bauhinia variegata</name>
    <name type="common">Purple orchid tree</name>
    <name type="synonym">Phanera variegata</name>
    <dbReference type="NCBI Taxonomy" id="167791"/>
    <lineage>
        <taxon>Eukaryota</taxon>
        <taxon>Viridiplantae</taxon>
        <taxon>Streptophyta</taxon>
        <taxon>Embryophyta</taxon>
        <taxon>Tracheophyta</taxon>
        <taxon>Spermatophyta</taxon>
        <taxon>Magnoliopsida</taxon>
        <taxon>eudicotyledons</taxon>
        <taxon>Gunneridae</taxon>
        <taxon>Pentapetalae</taxon>
        <taxon>rosids</taxon>
        <taxon>fabids</taxon>
        <taxon>Fabales</taxon>
        <taxon>Fabaceae</taxon>
        <taxon>Cercidoideae</taxon>
        <taxon>Cercideae</taxon>
        <taxon>Bauhiniinae</taxon>
        <taxon>Bauhinia</taxon>
    </lineage>
</organism>
<protein>
    <submittedName>
        <fullName evidence="1">Uncharacterized protein</fullName>
    </submittedName>
</protein>
<gene>
    <name evidence="1" type="ORF">L6164_032336</name>
</gene>
<dbReference type="Proteomes" id="UP000828941">
    <property type="component" value="Chromosome 13"/>
</dbReference>
<evidence type="ECO:0000313" key="1">
    <source>
        <dbReference type="EMBL" id="KAI4298819.1"/>
    </source>
</evidence>
<sequence>MSYFCGCHPLVMLLLCFVVGSPAAGEDSPLFMFTSRQEMVRMAGYGEEKVSTVLVTGSVLCDAQSHAWPIPGALVAVNCHSHSHASKRKDNSVVARGVTDEFGEFFIDLPSYLHAIPNLEKLCSVKVRRIPKRSMCRPTSVKRHGGLQLSSFGIGIRTYGAGNIRFQHSTSKPLHA</sequence>
<reference evidence="1 2" key="1">
    <citation type="journal article" date="2022" name="DNA Res.">
        <title>Chromosomal-level genome assembly of the orchid tree Bauhinia variegata (Leguminosae; Cercidoideae) supports the allotetraploid origin hypothesis of Bauhinia.</title>
        <authorList>
            <person name="Zhong Y."/>
            <person name="Chen Y."/>
            <person name="Zheng D."/>
            <person name="Pang J."/>
            <person name="Liu Y."/>
            <person name="Luo S."/>
            <person name="Meng S."/>
            <person name="Qian L."/>
            <person name="Wei D."/>
            <person name="Dai S."/>
            <person name="Zhou R."/>
        </authorList>
    </citation>
    <scope>NUCLEOTIDE SEQUENCE [LARGE SCALE GENOMIC DNA]</scope>
    <source>
        <strain evidence="1">BV-YZ2020</strain>
    </source>
</reference>
<dbReference type="EMBL" id="CM039438">
    <property type="protein sequence ID" value="KAI4298819.1"/>
    <property type="molecule type" value="Genomic_DNA"/>
</dbReference>